<feature type="non-terminal residue" evidence="1">
    <location>
        <position position="111"/>
    </location>
</feature>
<dbReference type="Proteomes" id="UP001642464">
    <property type="component" value="Unassembled WGS sequence"/>
</dbReference>
<reference evidence="1 2" key="1">
    <citation type="submission" date="2024-02" db="EMBL/GenBank/DDBJ databases">
        <authorList>
            <person name="Chen Y."/>
            <person name="Shah S."/>
            <person name="Dougan E. K."/>
            <person name="Thang M."/>
            <person name="Chan C."/>
        </authorList>
    </citation>
    <scope>NUCLEOTIDE SEQUENCE [LARGE SCALE GENOMIC DNA]</scope>
</reference>
<organism evidence="1 2">
    <name type="scientific">Durusdinium trenchii</name>
    <dbReference type="NCBI Taxonomy" id="1381693"/>
    <lineage>
        <taxon>Eukaryota</taxon>
        <taxon>Sar</taxon>
        <taxon>Alveolata</taxon>
        <taxon>Dinophyceae</taxon>
        <taxon>Suessiales</taxon>
        <taxon>Symbiodiniaceae</taxon>
        <taxon>Durusdinium</taxon>
    </lineage>
</organism>
<name>A0ABP0JG19_9DINO</name>
<feature type="non-terminal residue" evidence="1">
    <location>
        <position position="1"/>
    </location>
</feature>
<dbReference type="EMBL" id="CAXAMM010007129">
    <property type="protein sequence ID" value="CAK9013365.1"/>
    <property type="molecule type" value="Genomic_DNA"/>
</dbReference>
<sequence>SQTDTALDDVDQVINKYAADAEEAEMKFVQKANASITDQVQLIKKKVASVMDKARAFWRNSKQQVVRVQNIVVGTLATVGQTDTAIHLNGTLVTLLQRLDSASDSTLTVAK</sequence>
<evidence type="ECO:0000313" key="2">
    <source>
        <dbReference type="Proteomes" id="UP001642464"/>
    </source>
</evidence>
<comment type="caution">
    <text evidence="1">The sequence shown here is derived from an EMBL/GenBank/DDBJ whole genome shotgun (WGS) entry which is preliminary data.</text>
</comment>
<accession>A0ABP0JG19</accession>
<proteinExistence type="predicted"/>
<protein>
    <submittedName>
        <fullName evidence="1">ADP-ribosylation factor</fullName>
    </submittedName>
</protein>
<evidence type="ECO:0000313" key="1">
    <source>
        <dbReference type="EMBL" id="CAK9013365.1"/>
    </source>
</evidence>
<keyword evidence="2" id="KW-1185">Reference proteome</keyword>
<gene>
    <name evidence="1" type="ORF">SCF082_LOCUS11902</name>
</gene>